<reference evidence="1" key="1">
    <citation type="submission" date="2020-05" db="EMBL/GenBank/DDBJ databases">
        <title>Chitinophaga laudate sp. nov., isolated from a tropical peat swamp.</title>
        <authorList>
            <person name="Goh C.B.S."/>
            <person name="Lee M.S."/>
            <person name="Parimannan S."/>
            <person name="Pasbakhsh P."/>
            <person name="Yule C.M."/>
            <person name="Rajandas H."/>
            <person name="Loke S."/>
            <person name="Croft L."/>
            <person name="Tan J.B.L."/>
        </authorList>
    </citation>
    <scope>NUCLEOTIDE SEQUENCE</scope>
    <source>
        <strain evidence="1">Mgbs1</strain>
    </source>
</reference>
<keyword evidence="2" id="KW-1185">Reference proteome</keyword>
<sequence>MPESNPMNTLAYQLKSGDLILYNLLTEDEVKFTTVNDFNFNKQGTAVVVKRALSGEDAKEELCWYDLRLSKEHIFGEVSHREITVLMSLVTNMYL</sequence>
<dbReference type="AlphaFoldDB" id="A0A9Q5DDF1"/>
<evidence type="ECO:0000313" key="1">
    <source>
        <dbReference type="EMBL" id="NSL90761.1"/>
    </source>
</evidence>
<accession>A0A9Q5DDF1</accession>
<name>A0A9Q5DDF1_9BACT</name>
<protein>
    <submittedName>
        <fullName evidence="1">Uncharacterized protein</fullName>
    </submittedName>
</protein>
<dbReference type="EMBL" id="RIAR02000001">
    <property type="protein sequence ID" value="NSL90761.1"/>
    <property type="molecule type" value="Genomic_DNA"/>
</dbReference>
<gene>
    <name evidence="1" type="ORF">ECE50_028315</name>
</gene>
<organism evidence="1 2">
    <name type="scientific">Chitinophaga solisilvae</name>
    <dbReference type="NCBI Taxonomy" id="1233460"/>
    <lineage>
        <taxon>Bacteria</taxon>
        <taxon>Pseudomonadati</taxon>
        <taxon>Bacteroidota</taxon>
        <taxon>Chitinophagia</taxon>
        <taxon>Chitinophagales</taxon>
        <taxon>Chitinophagaceae</taxon>
        <taxon>Chitinophaga</taxon>
    </lineage>
</organism>
<dbReference type="Proteomes" id="UP000281028">
    <property type="component" value="Unassembled WGS sequence"/>
</dbReference>
<evidence type="ECO:0000313" key="2">
    <source>
        <dbReference type="Proteomes" id="UP000281028"/>
    </source>
</evidence>
<comment type="caution">
    <text evidence="1">The sequence shown here is derived from an EMBL/GenBank/DDBJ whole genome shotgun (WGS) entry which is preliminary data.</text>
</comment>
<proteinExistence type="predicted"/>